<comment type="caution">
    <text evidence="3">The sequence shown here is derived from an EMBL/GenBank/DDBJ whole genome shotgun (WGS) entry which is preliminary data.</text>
</comment>
<reference evidence="4" key="1">
    <citation type="journal article" date="2019" name="Int. J. Syst. Evol. Microbiol.">
        <title>The Global Catalogue of Microorganisms (GCM) 10K type strain sequencing project: providing services to taxonomists for standard genome sequencing and annotation.</title>
        <authorList>
            <consortium name="The Broad Institute Genomics Platform"/>
            <consortium name="The Broad Institute Genome Sequencing Center for Infectious Disease"/>
            <person name="Wu L."/>
            <person name="Ma J."/>
        </authorList>
    </citation>
    <scope>NUCLEOTIDE SEQUENCE [LARGE SCALE GENOMIC DNA]</scope>
    <source>
        <strain evidence="4">JCM 17919</strain>
    </source>
</reference>
<dbReference type="Proteomes" id="UP001501725">
    <property type="component" value="Unassembled WGS sequence"/>
</dbReference>
<evidence type="ECO:0000256" key="1">
    <source>
        <dbReference type="ARBA" id="ARBA00023002"/>
    </source>
</evidence>
<dbReference type="SUPFAM" id="SSF50129">
    <property type="entry name" value="GroES-like"/>
    <property type="match status" value="1"/>
</dbReference>
<dbReference type="Gene3D" id="3.40.50.720">
    <property type="entry name" value="NAD(P)-binding Rossmann-like Domain"/>
    <property type="match status" value="1"/>
</dbReference>
<dbReference type="InterPro" id="IPR013154">
    <property type="entry name" value="ADH-like_N"/>
</dbReference>
<sequence length="313" mass="32232">MKAILLAGAGGTEQLQYTTLPVPEPGPGEVRLRVRALSVNPVDVKTRKGGAFFSKLQEAPPAILGWDVSGVVDALGEGVAGVGIGDALFGMINFPGSGRCYAEYVVAPVAHLARKPEAITHEAAAATTLAALTAWQVLVHEAGLQRGQRVLVHAAAGGVGHFAVQIARHLGATVVGTASTANQEFLRTLGVDEPVDYSAVDIRDAVVPVDVVLDPIGGDTTLQSLRLLRPGGILVSIVGGAKEPVLAAASESGVTAKNYLVHSSGADMEALAGLLSSGALKPQVESRFPFEEMAAAHAQIETGRTRGKVIVLP</sequence>
<protein>
    <submittedName>
        <fullName evidence="3">NADP-dependent oxidoreductase</fullName>
    </submittedName>
</protein>
<dbReference type="EMBL" id="BAABGY010000009">
    <property type="protein sequence ID" value="GAA4336902.1"/>
    <property type="molecule type" value="Genomic_DNA"/>
</dbReference>
<dbReference type="Pfam" id="PF08240">
    <property type="entry name" value="ADH_N"/>
    <property type="match status" value="1"/>
</dbReference>
<dbReference type="InterPro" id="IPR002364">
    <property type="entry name" value="Quin_OxRdtase/zeta-crystal_CS"/>
</dbReference>
<keyword evidence="4" id="KW-1185">Reference proteome</keyword>
<gene>
    <name evidence="3" type="ORF">GCM10023184_32450</name>
</gene>
<evidence type="ECO:0000313" key="3">
    <source>
        <dbReference type="EMBL" id="GAA4336902.1"/>
    </source>
</evidence>
<dbReference type="InterPro" id="IPR050700">
    <property type="entry name" value="YIM1/Zinc_Alcohol_DH_Fams"/>
</dbReference>
<dbReference type="RefSeq" id="WP_345256813.1">
    <property type="nucleotide sequence ID" value="NZ_BAABGY010000009.1"/>
</dbReference>
<keyword evidence="1" id="KW-0560">Oxidoreductase</keyword>
<dbReference type="CDD" id="cd05289">
    <property type="entry name" value="MDR_like_2"/>
    <property type="match status" value="1"/>
</dbReference>
<evidence type="ECO:0000259" key="2">
    <source>
        <dbReference type="SMART" id="SM00829"/>
    </source>
</evidence>
<dbReference type="SUPFAM" id="SSF51735">
    <property type="entry name" value="NAD(P)-binding Rossmann-fold domains"/>
    <property type="match status" value="1"/>
</dbReference>
<organism evidence="3 4">
    <name type="scientific">Flaviaesturariibacter amylovorans</name>
    <dbReference type="NCBI Taxonomy" id="1084520"/>
    <lineage>
        <taxon>Bacteria</taxon>
        <taxon>Pseudomonadati</taxon>
        <taxon>Bacteroidota</taxon>
        <taxon>Chitinophagia</taxon>
        <taxon>Chitinophagales</taxon>
        <taxon>Chitinophagaceae</taxon>
        <taxon>Flaviaestuariibacter</taxon>
    </lineage>
</organism>
<dbReference type="SMART" id="SM00829">
    <property type="entry name" value="PKS_ER"/>
    <property type="match status" value="1"/>
</dbReference>
<dbReference type="InterPro" id="IPR020843">
    <property type="entry name" value="ER"/>
</dbReference>
<feature type="domain" description="Enoyl reductase (ER)" evidence="2">
    <location>
        <begin position="10"/>
        <end position="311"/>
    </location>
</feature>
<evidence type="ECO:0000313" key="4">
    <source>
        <dbReference type="Proteomes" id="UP001501725"/>
    </source>
</evidence>
<accession>A0ABP8HB34</accession>
<dbReference type="Pfam" id="PF13602">
    <property type="entry name" value="ADH_zinc_N_2"/>
    <property type="match status" value="1"/>
</dbReference>
<dbReference type="PROSITE" id="PS01162">
    <property type="entry name" value="QOR_ZETA_CRYSTAL"/>
    <property type="match status" value="1"/>
</dbReference>
<dbReference type="InterPro" id="IPR036291">
    <property type="entry name" value="NAD(P)-bd_dom_sf"/>
</dbReference>
<name>A0ABP8HB34_9BACT</name>
<dbReference type="PANTHER" id="PTHR11695:SF294">
    <property type="entry name" value="RETICULON-4-INTERACTING PROTEIN 1, MITOCHONDRIAL"/>
    <property type="match status" value="1"/>
</dbReference>
<dbReference type="Gene3D" id="3.90.180.10">
    <property type="entry name" value="Medium-chain alcohol dehydrogenases, catalytic domain"/>
    <property type="match status" value="1"/>
</dbReference>
<dbReference type="InterPro" id="IPR011032">
    <property type="entry name" value="GroES-like_sf"/>
</dbReference>
<proteinExistence type="predicted"/>
<dbReference type="PANTHER" id="PTHR11695">
    <property type="entry name" value="ALCOHOL DEHYDROGENASE RELATED"/>
    <property type="match status" value="1"/>
</dbReference>